<reference evidence="2 3" key="1">
    <citation type="submission" date="2019-08" db="EMBL/GenBank/DDBJ databases">
        <authorList>
            <person name="Shi S."/>
        </authorList>
    </citation>
    <scope>NUCLEOTIDE SEQUENCE [LARGE SCALE GENOMIC DNA]</scope>
    <source>
        <strain evidence="2 3">GY10130</strain>
    </source>
</reference>
<feature type="chain" id="PRO_5022946365" evidence="1">
    <location>
        <begin position="20"/>
        <end position="136"/>
    </location>
</feature>
<accession>A0A5C8K936</accession>
<protein>
    <submittedName>
        <fullName evidence="2">Uncharacterized protein</fullName>
    </submittedName>
</protein>
<dbReference type="EMBL" id="VRTY01000011">
    <property type="protein sequence ID" value="TXK50738.1"/>
    <property type="molecule type" value="Genomic_DNA"/>
</dbReference>
<proteinExistence type="predicted"/>
<evidence type="ECO:0000256" key="1">
    <source>
        <dbReference type="SAM" id="SignalP"/>
    </source>
</evidence>
<keyword evidence="3" id="KW-1185">Reference proteome</keyword>
<sequence>MKFLILTSLLTLFSSVGFGQTIKLTDADINNSGAIKLVFVTTVDEARELAKKDIKKNMPFLLLRSEIAPVVYNTDSAFENKYSVYYYEDGCTGPDYRLTEEYNFVILDHLQKTYGKEWMRKIRTDVVGYKKWRSEK</sequence>
<feature type="signal peptide" evidence="1">
    <location>
        <begin position="1"/>
        <end position="19"/>
    </location>
</feature>
<organism evidence="2 3">
    <name type="scientific">Pontibacter qinzhouensis</name>
    <dbReference type="NCBI Taxonomy" id="2603253"/>
    <lineage>
        <taxon>Bacteria</taxon>
        <taxon>Pseudomonadati</taxon>
        <taxon>Bacteroidota</taxon>
        <taxon>Cytophagia</taxon>
        <taxon>Cytophagales</taxon>
        <taxon>Hymenobacteraceae</taxon>
        <taxon>Pontibacter</taxon>
    </lineage>
</organism>
<evidence type="ECO:0000313" key="2">
    <source>
        <dbReference type="EMBL" id="TXK50738.1"/>
    </source>
</evidence>
<keyword evidence="1" id="KW-0732">Signal</keyword>
<dbReference type="Proteomes" id="UP000321926">
    <property type="component" value="Unassembled WGS sequence"/>
</dbReference>
<name>A0A5C8K936_9BACT</name>
<gene>
    <name evidence="2" type="ORF">FVR03_04405</name>
</gene>
<evidence type="ECO:0000313" key="3">
    <source>
        <dbReference type="Proteomes" id="UP000321926"/>
    </source>
</evidence>
<comment type="caution">
    <text evidence="2">The sequence shown here is derived from an EMBL/GenBank/DDBJ whole genome shotgun (WGS) entry which is preliminary data.</text>
</comment>
<dbReference type="AlphaFoldDB" id="A0A5C8K936"/>